<evidence type="ECO:0000313" key="2">
    <source>
        <dbReference type="EMBL" id="KAJ8385991.1"/>
    </source>
</evidence>
<evidence type="ECO:0000313" key="3">
    <source>
        <dbReference type="Proteomes" id="UP001221898"/>
    </source>
</evidence>
<evidence type="ECO:0000256" key="1">
    <source>
        <dbReference type="SAM" id="MobiDB-lite"/>
    </source>
</evidence>
<dbReference type="Proteomes" id="UP001221898">
    <property type="component" value="Unassembled WGS sequence"/>
</dbReference>
<gene>
    <name evidence="2" type="ORF">AAFF_G00178120</name>
</gene>
<dbReference type="AlphaFoldDB" id="A0AAD7W6G4"/>
<comment type="caution">
    <text evidence="2">The sequence shown here is derived from an EMBL/GenBank/DDBJ whole genome shotgun (WGS) entry which is preliminary data.</text>
</comment>
<reference evidence="2" key="1">
    <citation type="journal article" date="2023" name="Science">
        <title>Genome structures resolve the early diversification of teleost fishes.</title>
        <authorList>
            <person name="Parey E."/>
            <person name="Louis A."/>
            <person name="Montfort J."/>
            <person name="Bouchez O."/>
            <person name="Roques C."/>
            <person name="Iampietro C."/>
            <person name="Lluch J."/>
            <person name="Castinel A."/>
            <person name="Donnadieu C."/>
            <person name="Desvignes T."/>
            <person name="Floi Bucao C."/>
            <person name="Jouanno E."/>
            <person name="Wen M."/>
            <person name="Mejri S."/>
            <person name="Dirks R."/>
            <person name="Jansen H."/>
            <person name="Henkel C."/>
            <person name="Chen W.J."/>
            <person name="Zahm M."/>
            <person name="Cabau C."/>
            <person name="Klopp C."/>
            <person name="Thompson A.W."/>
            <person name="Robinson-Rechavi M."/>
            <person name="Braasch I."/>
            <person name="Lecointre G."/>
            <person name="Bobe J."/>
            <person name="Postlethwait J.H."/>
            <person name="Berthelot C."/>
            <person name="Roest Crollius H."/>
            <person name="Guiguen Y."/>
        </authorList>
    </citation>
    <scope>NUCLEOTIDE SEQUENCE</scope>
    <source>
        <strain evidence="2">NC1722</strain>
    </source>
</reference>
<feature type="region of interest" description="Disordered" evidence="1">
    <location>
        <begin position="1"/>
        <end position="20"/>
    </location>
</feature>
<name>A0AAD7W6G4_9TELE</name>
<protein>
    <submittedName>
        <fullName evidence="2">Uncharacterized protein</fullName>
    </submittedName>
</protein>
<accession>A0AAD7W6G4</accession>
<proteinExistence type="predicted"/>
<keyword evidence="3" id="KW-1185">Reference proteome</keyword>
<sequence length="111" mass="11621">MRMKRADKAISMGSSQESLTCAGKRARRSCHTGGDKGVSEASETSGASCVQTGATAYLHRCKTGPARPKGGGGLGQGTATPVQKPQAVRLQCQRICLWCEALELAERDVGL</sequence>
<dbReference type="EMBL" id="JAINUG010000237">
    <property type="protein sequence ID" value="KAJ8385991.1"/>
    <property type="molecule type" value="Genomic_DNA"/>
</dbReference>
<organism evidence="2 3">
    <name type="scientific">Aldrovandia affinis</name>
    <dbReference type="NCBI Taxonomy" id="143900"/>
    <lineage>
        <taxon>Eukaryota</taxon>
        <taxon>Metazoa</taxon>
        <taxon>Chordata</taxon>
        <taxon>Craniata</taxon>
        <taxon>Vertebrata</taxon>
        <taxon>Euteleostomi</taxon>
        <taxon>Actinopterygii</taxon>
        <taxon>Neopterygii</taxon>
        <taxon>Teleostei</taxon>
        <taxon>Notacanthiformes</taxon>
        <taxon>Halosauridae</taxon>
        <taxon>Aldrovandia</taxon>
    </lineage>
</organism>